<comment type="caution">
    <text evidence="2">The sequence shown here is derived from an EMBL/GenBank/DDBJ whole genome shotgun (WGS) entry which is preliminary data.</text>
</comment>
<dbReference type="InterPro" id="IPR021354">
    <property type="entry name" value="DUF2975"/>
</dbReference>
<gene>
    <name evidence="2" type="ORF">HB912_06110</name>
</gene>
<feature type="transmembrane region" description="Helical" evidence="1">
    <location>
        <begin position="73"/>
        <end position="98"/>
    </location>
</feature>
<organism evidence="2 3">
    <name type="scientific">Listeria aquatica</name>
    <dbReference type="NCBI Taxonomy" id="1494960"/>
    <lineage>
        <taxon>Bacteria</taxon>
        <taxon>Bacillati</taxon>
        <taxon>Bacillota</taxon>
        <taxon>Bacilli</taxon>
        <taxon>Bacillales</taxon>
        <taxon>Listeriaceae</taxon>
        <taxon>Listeria</taxon>
    </lineage>
</organism>
<dbReference type="Proteomes" id="UP000559885">
    <property type="component" value="Unassembled WGS sequence"/>
</dbReference>
<keyword evidence="1" id="KW-0812">Transmembrane</keyword>
<keyword evidence="1" id="KW-1133">Transmembrane helix</keyword>
<evidence type="ECO:0000313" key="3">
    <source>
        <dbReference type="Proteomes" id="UP000559885"/>
    </source>
</evidence>
<dbReference type="AlphaFoldDB" id="A0A841ZPG2"/>
<sequence length="182" mass="20819">MRQQQKNQKLATILSLLLKISAIICGTLTFLIIIFQPKTLTTTVQEKQFTGTSFQITLQNQIDDGFSHTTAQMWILTLVLLCSAILIISILWLASQIFHELAVQFSPFQEKYVRKLRQISILLFLYAFVPQLLYSLLSTLLLPGYLFNLGLDSTILFAAIFYLLTEVFRYGVKLQTESDETL</sequence>
<evidence type="ECO:0000313" key="2">
    <source>
        <dbReference type="EMBL" id="MBC1521214.1"/>
    </source>
</evidence>
<name>A0A841ZPG2_9LIST</name>
<feature type="transmembrane region" description="Helical" evidence="1">
    <location>
        <begin position="119"/>
        <end position="137"/>
    </location>
</feature>
<feature type="transmembrane region" description="Helical" evidence="1">
    <location>
        <begin position="12"/>
        <end position="35"/>
    </location>
</feature>
<dbReference type="Pfam" id="PF11188">
    <property type="entry name" value="DUF2975"/>
    <property type="match status" value="1"/>
</dbReference>
<reference evidence="2 3" key="1">
    <citation type="submission" date="2020-03" db="EMBL/GenBank/DDBJ databases">
        <title>Soil Listeria distribution.</title>
        <authorList>
            <person name="Liao J."/>
            <person name="Wiedmann M."/>
        </authorList>
    </citation>
    <scope>NUCLEOTIDE SEQUENCE [LARGE SCALE GENOMIC DNA]</scope>
    <source>
        <strain evidence="2 3">FSL L7-1507</strain>
    </source>
</reference>
<protein>
    <submittedName>
        <fullName evidence="2">DUF2975 domain-containing protein</fullName>
    </submittedName>
</protein>
<proteinExistence type="predicted"/>
<accession>A0A841ZPG2</accession>
<evidence type="ECO:0000256" key="1">
    <source>
        <dbReference type="SAM" id="Phobius"/>
    </source>
</evidence>
<feature type="transmembrane region" description="Helical" evidence="1">
    <location>
        <begin position="143"/>
        <end position="164"/>
    </location>
</feature>
<keyword evidence="1" id="KW-0472">Membrane</keyword>
<dbReference type="EMBL" id="JAARRM010000002">
    <property type="protein sequence ID" value="MBC1521214.1"/>
    <property type="molecule type" value="Genomic_DNA"/>
</dbReference>
<dbReference type="RefSeq" id="WP_185372993.1">
    <property type="nucleotide sequence ID" value="NZ_JAARRM010000002.1"/>
</dbReference>